<dbReference type="OrthoDB" id="9792195at2"/>
<dbReference type="InterPro" id="IPR023228">
    <property type="entry name" value="SAM_OH_AdoTrfase_N_sf"/>
</dbReference>
<dbReference type="PATRIC" id="fig|1423792.3.peg.302"/>
<dbReference type="Proteomes" id="UP000051330">
    <property type="component" value="Unassembled WGS sequence"/>
</dbReference>
<dbReference type="InterPro" id="IPR002747">
    <property type="entry name" value="SAM_OH_AdoTrfase"/>
</dbReference>
<evidence type="ECO:0000259" key="4">
    <source>
        <dbReference type="Pfam" id="PF20257"/>
    </source>
</evidence>
<keyword evidence="6" id="KW-1185">Reference proteome</keyword>
<dbReference type="Gene3D" id="2.40.30.90">
    <property type="entry name" value="Bacterial fluorinating enzyme like"/>
    <property type="match status" value="1"/>
</dbReference>
<dbReference type="Pfam" id="PF20257">
    <property type="entry name" value="SAM_HAT_C"/>
    <property type="match status" value="1"/>
</dbReference>
<evidence type="ECO:0000259" key="3">
    <source>
        <dbReference type="Pfam" id="PF01887"/>
    </source>
</evidence>
<dbReference type="InterPro" id="IPR046470">
    <property type="entry name" value="SAM_HAT_C"/>
</dbReference>
<gene>
    <name evidence="5" type="ORF">FD09_GL000297</name>
</gene>
<dbReference type="InterPro" id="IPR023227">
    <property type="entry name" value="SAM_OH_AdoTrfase_C_sf"/>
</dbReference>
<evidence type="ECO:0008006" key="7">
    <source>
        <dbReference type="Google" id="ProtNLM"/>
    </source>
</evidence>
<evidence type="ECO:0000256" key="2">
    <source>
        <dbReference type="ARBA" id="ARBA00024035"/>
    </source>
</evidence>
<keyword evidence="1" id="KW-0949">S-adenosyl-L-methionine</keyword>
<reference evidence="5 6" key="1">
    <citation type="journal article" date="2015" name="Genome Announc.">
        <title>Expanding the biotechnology potential of lactobacilli through comparative genomics of 213 strains and associated genera.</title>
        <authorList>
            <person name="Sun Z."/>
            <person name="Harris H.M."/>
            <person name="McCann A."/>
            <person name="Guo C."/>
            <person name="Argimon S."/>
            <person name="Zhang W."/>
            <person name="Yang X."/>
            <person name="Jeffery I.B."/>
            <person name="Cooney J.C."/>
            <person name="Kagawa T.F."/>
            <person name="Liu W."/>
            <person name="Song Y."/>
            <person name="Salvetti E."/>
            <person name="Wrobel A."/>
            <person name="Rasinkangas P."/>
            <person name="Parkhill J."/>
            <person name="Rea M.C."/>
            <person name="O'Sullivan O."/>
            <person name="Ritari J."/>
            <person name="Douillard F.P."/>
            <person name="Paul Ross R."/>
            <person name="Yang R."/>
            <person name="Briner A.E."/>
            <person name="Felis G.E."/>
            <person name="de Vos W.M."/>
            <person name="Barrangou R."/>
            <person name="Klaenhammer T.R."/>
            <person name="Caufield P.W."/>
            <person name="Cui Y."/>
            <person name="Zhang H."/>
            <person name="O'Toole P.W."/>
        </authorList>
    </citation>
    <scope>NUCLEOTIDE SEQUENCE [LARGE SCALE GENOMIC DNA]</scope>
    <source>
        <strain evidence="5 6">DSM 12744</strain>
    </source>
</reference>
<protein>
    <recommendedName>
        <fullName evidence="7">DNA-directed RNA polymerase subunit delta</fullName>
    </recommendedName>
</protein>
<comment type="similarity">
    <text evidence="2">Belongs to the SAM hydrolase / SAM-dependent halogenase family.</text>
</comment>
<dbReference type="InterPro" id="IPR046469">
    <property type="entry name" value="SAM_HAT_N"/>
</dbReference>
<dbReference type="PANTHER" id="PTHR35092">
    <property type="entry name" value="CHLORINASE MJ1651"/>
    <property type="match status" value="1"/>
</dbReference>
<sequence length="287" mass="31621">MAKLVLQTDFGLVDGAVAAMYGVAFQVNPDLGIYNLTHEIPPYDIFAASYRLYQTVKYWPAGTVFVSVVDPGVGSDRRSIVAETNDGHYIITPDNGTLTHIATYIGLKGIRQIDEVKNALPGSQESHTFHGRDIYAYNGAKLASSQISFNDLGENLPIAEIVKLPLGEVTQQPGQVSGTIDILDIRFGSLWTNISLHAFHELNIHTGDRVLVSIYHHDHLRYQNQMPFTRTFAAVRVGEPLVYVNSLINIGVAINQDSFSDVYRIGTGINWHITFAKAPAAPVIIEE</sequence>
<evidence type="ECO:0000313" key="5">
    <source>
        <dbReference type="EMBL" id="KRL14644.1"/>
    </source>
</evidence>
<dbReference type="PANTHER" id="PTHR35092:SF1">
    <property type="entry name" value="CHLORINASE MJ1651"/>
    <property type="match status" value="1"/>
</dbReference>
<accession>A0A0R1N8H4</accession>
<dbReference type="EMBL" id="AZEC01000001">
    <property type="protein sequence ID" value="KRL14644.1"/>
    <property type="molecule type" value="Genomic_DNA"/>
</dbReference>
<evidence type="ECO:0000313" key="6">
    <source>
        <dbReference type="Proteomes" id="UP000051330"/>
    </source>
</evidence>
<comment type="caution">
    <text evidence="5">The sequence shown here is derived from an EMBL/GenBank/DDBJ whole genome shotgun (WGS) entry which is preliminary data.</text>
</comment>
<dbReference type="STRING" id="1423792.FD09_GL000297"/>
<name>A0A0R1N8H4_9LACO</name>
<evidence type="ECO:0000256" key="1">
    <source>
        <dbReference type="ARBA" id="ARBA00022691"/>
    </source>
</evidence>
<dbReference type="AlphaFoldDB" id="A0A0R1N8H4"/>
<dbReference type="SUPFAM" id="SSF102522">
    <property type="entry name" value="Bacterial fluorinating enzyme, N-terminal domain"/>
    <property type="match status" value="1"/>
</dbReference>
<dbReference type="Pfam" id="PF01887">
    <property type="entry name" value="SAM_HAT_N"/>
    <property type="match status" value="1"/>
</dbReference>
<proteinExistence type="inferred from homology"/>
<dbReference type="RefSeq" id="WP_057817524.1">
    <property type="nucleotide sequence ID" value="NZ_AZEC01000001.1"/>
</dbReference>
<dbReference type="PIRSF" id="PIRSF006779">
    <property type="entry name" value="UCP006779"/>
    <property type="match status" value="1"/>
</dbReference>
<feature type="domain" description="S-adenosyl-l-methionine hydroxide adenosyltransferase C-terminal" evidence="4">
    <location>
        <begin position="178"/>
        <end position="271"/>
    </location>
</feature>
<feature type="domain" description="S-adenosyl-l-methionine hydroxide adenosyltransferase N-terminal" evidence="3">
    <location>
        <begin position="4"/>
        <end position="153"/>
    </location>
</feature>
<dbReference type="Gene3D" id="3.40.50.10790">
    <property type="entry name" value="S-adenosyl-l-methionine hydroxide adenosyltransferase, N-terminal"/>
    <property type="match status" value="1"/>
</dbReference>
<dbReference type="SUPFAM" id="SSF101852">
    <property type="entry name" value="Bacterial fluorinating enzyme, C-terminal domain"/>
    <property type="match status" value="1"/>
</dbReference>
<organism evidence="5 6">
    <name type="scientific">Schleiferilactobacillus perolens DSM 12744</name>
    <dbReference type="NCBI Taxonomy" id="1423792"/>
    <lineage>
        <taxon>Bacteria</taxon>
        <taxon>Bacillati</taxon>
        <taxon>Bacillota</taxon>
        <taxon>Bacilli</taxon>
        <taxon>Lactobacillales</taxon>
        <taxon>Lactobacillaceae</taxon>
        <taxon>Schleiferilactobacillus</taxon>
    </lineage>
</organism>